<evidence type="ECO:0000259" key="5">
    <source>
        <dbReference type="PROSITE" id="PS51294"/>
    </source>
</evidence>
<evidence type="ECO:0000256" key="2">
    <source>
        <dbReference type="ARBA" id="ARBA00023242"/>
    </source>
</evidence>
<dbReference type="InterPro" id="IPR001005">
    <property type="entry name" value="SANT/Myb"/>
</dbReference>
<dbReference type="InterPro" id="IPR009057">
    <property type="entry name" value="Homeodomain-like_sf"/>
</dbReference>
<dbReference type="PANTHER" id="PTHR45614:SF76">
    <property type="entry name" value="TRANSCRIPTION FACTOR MYB124"/>
    <property type="match status" value="1"/>
</dbReference>
<feature type="region of interest" description="Disordered" evidence="3">
    <location>
        <begin position="289"/>
        <end position="318"/>
    </location>
</feature>
<dbReference type="PROSITE" id="PS50090">
    <property type="entry name" value="MYB_LIKE"/>
    <property type="match status" value="1"/>
</dbReference>
<dbReference type="InterPro" id="IPR017930">
    <property type="entry name" value="Myb_dom"/>
</dbReference>
<feature type="domain" description="HTH myb-type" evidence="5">
    <location>
        <begin position="49"/>
        <end position="103"/>
    </location>
</feature>
<organism evidence="6 7">
    <name type="scientific">Datura stramonium</name>
    <name type="common">Jimsonweed</name>
    <name type="synonym">Common thornapple</name>
    <dbReference type="NCBI Taxonomy" id="4076"/>
    <lineage>
        <taxon>Eukaryota</taxon>
        <taxon>Viridiplantae</taxon>
        <taxon>Streptophyta</taxon>
        <taxon>Embryophyta</taxon>
        <taxon>Tracheophyta</taxon>
        <taxon>Spermatophyta</taxon>
        <taxon>Magnoliopsida</taxon>
        <taxon>eudicotyledons</taxon>
        <taxon>Gunneridae</taxon>
        <taxon>Pentapetalae</taxon>
        <taxon>asterids</taxon>
        <taxon>lamiids</taxon>
        <taxon>Solanales</taxon>
        <taxon>Solanaceae</taxon>
        <taxon>Solanoideae</taxon>
        <taxon>Datureae</taxon>
        <taxon>Datura</taxon>
    </lineage>
</organism>
<keyword evidence="7" id="KW-1185">Reference proteome</keyword>
<name>A0ABS8T6B2_DATST</name>
<evidence type="ECO:0000259" key="4">
    <source>
        <dbReference type="PROSITE" id="PS50090"/>
    </source>
</evidence>
<dbReference type="InterPro" id="IPR050560">
    <property type="entry name" value="MYB_TF"/>
</dbReference>
<dbReference type="Pfam" id="PF00249">
    <property type="entry name" value="Myb_DNA-binding"/>
    <property type="match status" value="1"/>
</dbReference>
<keyword evidence="2" id="KW-0539">Nucleus</keyword>
<protein>
    <submittedName>
        <fullName evidence="6">Uncharacterized protein</fullName>
    </submittedName>
</protein>
<evidence type="ECO:0000256" key="1">
    <source>
        <dbReference type="ARBA" id="ARBA00004123"/>
    </source>
</evidence>
<evidence type="ECO:0000256" key="3">
    <source>
        <dbReference type="SAM" id="MobiDB-lite"/>
    </source>
</evidence>
<evidence type="ECO:0000313" key="7">
    <source>
        <dbReference type="Proteomes" id="UP000823775"/>
    </source>
</evidence>
<dbReference type="SMART" id="SM00717">
    <property type="entry name" value="SANT"/>
    <property type="match status" value="1"/>
</dbReference>
<feature type="compositionally biased region" description="Low complexity" evidence="3">
    <location>
        <begin position="304"/>
        <end position="318"/>
    </location>
</feature>
<dbReference type="EMBL" id="JACEIK010001149">
    <property type="protein sequence ID" value="MCD7466504.1"/>
    <property type="molecule type" value="Genomic_DNA"/>
</dbReference>
<dbReference type="CDD" id="cd00167">
    <property type="entry name" value="SANT"/>
    <property type="match status" value="1"/>
</dbReference>
<accession>A0ABS8T6B2</accession>
<evidence type="ECO:0000313" key="6">
    <source>
        <dbReference type="EMBL" id="MCD7466504.1"/>
    </source>
</evidence>
<dbReference type="SUPFAM" id="SSF46689">
    <property type="entry name" value="Homeodomain-like"/>
    <property type="match status" value="1"/>
</dbReference>
<proteinExistence type="predicted"/>
<sequence>MKKKLAACSNGDGAKPKERHIVSWSQEEDDILRQQISIHGTDKWFTYLNSDFKKGGWSPEEDMLLCEAQKIFGNRWTEIAKVVSGRTDNAVKNRFTTLCKKKAKHEALAKENSTSYINLNNKRIIFPDRLDIDRICDVSEPMKKLRRSHISDVPKTGNTIESSVDDCANKPLRHPFAVLAQNFHDVAGENILSHQHVNNLKETSENANNNKSQGTFLKKNDPKINVLMQQAELLSSLALKVNSENTNQSLENAWKVLQDFLHQMKEGDMLKFQFPTPGHDTHKILITDSSINEGSQPYKRQPALSEESGGSSEYSTGSTLLSRALGNKTEESQVKPCVHDQDIEFGLRNSQIGGQTGVQESENGIWCDLSLPDADTTSVRDEMKTNHGSATAEREYPKGDFSSPLQVTPQFRSLAAAIPSPKFSESVELLFRGFIDFYETYNITLSIIKLELQKQALRLERRFLLKTLGVESTPPHLSTQPPSCKRALLQSL</sequence>
<dbReference type="PROSITE" id="PS51294">
    <property type="entry name" value="HTH_MYB"/>
    <property type="match status" value="1"/>
</dbReference>
<dbReference type="Gene3D" id="1.10.10.60">
    <property type="entry name" value="Homeodomain-like"/>
    <property type="match status" value="1"/>
</dbReference>
<reference evidence="6 7" key="1">
    <citation type="journal article" date="2021" name="BMC Genomics">
        <title>Datura genome reveals duplications of psychoactive alkaloid biosynthetic genes and high mutation rate following tissue culture.</title>
        <authorList>
            <person name="Rajewski A."/>
            <person name="Carter-House D."/>
            <person name="Stajich J."/>
            <person name="Litt A."/>
        </authorList>
    </citation>
    <scope>NUCLEOTIDE SEQUENCE [LARGE SCALE GENOMIC DNA]</scope>
    <source>
        <strain evidence="6">AR-01</strain>
    </source>
</reference>
<dbReference type="Proteomes" id="UP000823775">
    <property type="component" value="Unassembled WGS sequence"/>
</dbReference>
<dbReference type="PANTHER" id="PTHR45614">
    <property type="entry name" value="MYB PROTEIN-RELATED"/>
    <property type="match status" value="1"/>
</dbReference>
<gene>
    <name evidence="6" type="ORF">HAX54_003271</name>
</gene>
<comment type="caution">
    <text evidence="6">The sequence shown here is derived from an EMBL/GenBank/DDBJ whole genome shotgun (WGS) entry which is preliminary data.</text>
</comment>
<comment type="subcellular location">
    <subcellularLocation>
        <location evidence="1">Nucleus</location>
    </subcellularLocation>
</comment>
<feature type="domain" description="Myb-like" evidence="4">
    <location>
        <begin position="49"/>
        <end position="99"/>
    </location>
</feature>